<organism evidence="2 3">
    <name type="scientific">Massilia rubra</name>
    <dbReference type="NCBI Taxonomy" id="2607910"/>
    <lineage>
        <taxon>Bacteria</taxon>
        <taxon>Pseudomonadati</taxon>
        <taxon>Pseudomonadota</taxon>
        <taxon>Betaproteobacteria</taxon>
        <taxon>Burkholderiales</taxon>
        <taxon>Oxalobacteraceae</taxon>
        <taxon>Telluria group</taxon>
        <taxon>Massilia</taxon>
    </lineage>
</organism>
<accession>A0ABX0LEY6</accession>
<sequence>MKYQGSYSFHDAMARFETASSGRLERVISLKSQRSVDYRLFAHYHPHVDALIDKLNGEGLSRLFDPVYQAGLSRPLAPTLYQQGEHAAGDFPREEIDVSDDGPYAIYNWEAFFHAPLLIAIHLSKNQRFDEAQRWFHRIFDPTANDTDIPLPQRFWKFLRFRNETSPQFIDDMLAELAKPGNSELKRRMERSIAMWRKYPFKPHVLARGRFLAYQLNVVMKYLDNLLAWGDFLFRQETMESANEATQIYVLAANLLGPKPQKSPARRQSAPRSYAQLKADGVDAFGNALVEMENAFPFNQWEAGQEGEADSGMEAAFGIGRSLYFCVPQNDKLLAYWDLVGERLFKLRHCMNIEGMVRQLPLFDPPIDPGALVRAAAAGMDIAGIVNNVNQPLSTIRGPLLLQKAIDLCGEVKNLGNALLSVLEKGDAEHIGLLRQQHELNSRKLARDVKFLQWKEAEAATASLLKSRASVWERFRHYKRILGVADADIDAVRELDLQRNRLTEENFDGVYAALVERYSKPLGREAYRKETSVGGLTEFAGNTVAGALGGQLGQTLPLNKNENAELNIFLPSSDKLSAIAMVLGAAAPALSLIPQFHAHGTPLGVGVAINFGGQQLSSAANFGEHLFEFAAGVFRTSAERSSRLAGYYRRAEDYVLQANVAAAELEQYGRQVIGALLREQILQREYDAHVKLIDDAAAEEEFLRTKFTNEELYRWMQGEMERGYYDCYKFAFDLARRAEQTLKHEVMRAEFDQLKLIEFGYWDSARKGLLAGERLYLDLRRLEMAYLEQNRREYEMTRHVSLARLDPLALLKLQATGACEVTIPEWLFDMDSPGQYMRRLKTVALSVPCVTGPYTGVHCKLALLRSSIRISAVAGDDYARAEAGGDERFRDFAGAIQSIVTSTAHNDSGLFEVNLHDERYLPFENAGAISTWRIELPRDVPQFDLETVSDVVFHLRYTAREAGNLAAPAAAHVKEVLQAPDALFQLFSLNSDFGNAWFMFRNAATDATRRIDIAVNSDQFPYWVKRLGMDDTIRARFAVIDWSKDKLTLAPTPVDFAGDAAGGWTLSIDQASPVFAFVKKNQARKVYMAVSYAAPA</sequence>
<dbReference type="EMBL" id="VUYU01000004">
    <property type="protein sequence ID" value="NHZ33388.1"/>
    <property type="molecule type" value="Genomic_DNA"/>
</dbReference>
<evidence type="ECO:0000313" key="3">
    <source>
        <dbReference type="Proteomes" id="UP000785613"/>
    </source>
</evidence>
<name>A0ABX0LEY6_9BURK</name>
<dbReference type="InterPro" id="IPR040840">
    <property type="entry name" value="TcA_TcB_BD"/>
</dbReference>
<evidence type="ECO:0000313" key="2">
    <source>
        <dbReference type="EMBL" id="NHZ33388.1"/>
    </source>
</evidence>
<dbReference type="Pfam" id="PF18276">
    <property type="entry name" value="TcA_TcB_BD"/>
    <property type="match status" value="1"/>
</dbReference>
<keyword evidence="3" id="KW-1185">Reference proteome</keyword>
<proteinExistence type="predicted"/>
<feature type="domain" description="Tc toxin complex TcA C-terminal TcB-binding" evidence="1">
    <location>
        <begin position="670"/>
        <end position="959"/>
    </location>
</feature>
<evidence type="ECO:0000259" key="1">
    <source>
        <dbReference type="Pfam" id="PF18276"/>
    </source>
</evidence>
<dbReference type="Proteomes" id="UP000785613">
    <property type="component" value="Unassembled WGS sequence"/>
</dbReference>
<comment type="caution">
    <text evidence="2">The sequence shown here is derived from an EMBL/GenBank/DDBJ whole genome shotgun (WGS) entry which is preliminary data.</text>
</comment>
<reference evidence="2 3" key="1">
    <citation type="submission" date="2019-09" db="EMBL/GenBank/DDBJ databases">
        <title>Taxonomy of Antarctic Massilia spp.: description of Massilia rubra sp. nov., Massilia aquatica sp. nov., Massilia mucilaginosa sp. nov., Massilia frigida sp. nov. isolated from streams, lakes and regoliths.</title>
        <authorList>
            <person name="Holochova P."/>
            <person name="Sedlacek I."/>
            <person name="Kralova S."/>
            <person name="Maslanova I."/>
            <person name="Busse H.-J."/>
            <person name="Stankova E."/>
            <person name="Vrbovska V."/>
            <person name="Kovarovic V."/>
            <person name="Bartak M."/>
            <person name="Svec P."/>
            <person name="Pantucek R."/>
        </authorList>
    </citation>
    <scope>NUCLEOTIDE SEQUENCE [LARGE SCALE GENOMIC DNA]</scope>
    <source>
        <strain evidence="2 3">CCM 8692</strain>
    </source>
</reference>
<gene>
    <name evidence="2" type="ORF">F0185_07260</name>
</gene>
<dbReference type="RefSeq" id="WP_223164470.1">
    <property type="nucleotide sequence ID" value="NZ_VUYU01000004.1"/>
</dbReference>
<protein>
    <submittedName>
        <fullName evidence="2">Toxin</fullName>
    </submittedName>
</protein>